<dbReference type="InterPro" id="IPR000838">
    <property type="entry name" value="RNA_pol_sigma70_ECF_CS"/>
</dbReference>
<dbReference type="Pfam" id="PF08281">
    <property type="entry name" value="Sigma70_r4_2"/>
    <property type="match status" value="1"/>
</dbReference>
<comment type="similarity">
    <text evidence="1 6">Belongs to the sigma-70 factor family. ECF subfamily.</text>
</comment>
<evidence type="ECO:0000313" key="10">
    <source>
        <dbReference type="Proteomes" id="UP000298642"/>
    </source>
</evidence>
<dbReference type="PANTHER" id="PTHR43133">
    <property type="entry name" value="RNA POLYMERASE ECF-TYPE SIGMA FACTO"/>
    <property type="match status" value="1"/>
</dbReference>
<dbReference type="Pfam" id="PF04542">
    <property type="entry name" value="Sigma70_r2"/>
    <property type="match status" value="1"/>
</dbReference>
<protein>
    <recommendedName>
        <fullName evidence="6">RNA polymerase sigma factor</fullName>
    </recommendedName>
</protein>
<dbReference type="GO" id="GO:0006950">
    <property type="term" value="P:response to stress"/>
    <property type="evidence" value="ECO:0007669"/>
    <property type="project" value="UniProtKB-ARBA"/>
</dbReference>
<dbReference type="GO" id="GO:0006352">
    <property type="term" value="P:DNA-templated transcription initiation"/>
    <property type="evidence" value="ECO:0007669"/>
    <property type="project" value="InterPro"/>
</dbReference>
<dbReference type="AlphaFoldDB" id="A0A4D7AQC6"/>
<dbReference type="SUPFAM" id="SSF88659">
    <property type="entry name" value="Sigma3 and sigma4 domains of RNA polymerase sigma factors"/>
    <property type="match status" value="1"/>
</dbReference>
<dbReference type="InterPro" id="IPR013325">
    <property type="entry name" value="RNA_pol_sigma_r2"/>
</dbReference>
<keyword evidence="2 6" id="KW-0805">Transcription regulation</keyword>
<evidence type="ECO:0000256" key="6">
    <source>
        <dbReference type="RuleBase" id="RU000716"/>
    </source>
</evidence>
<evidence type="ECO:0000256" key="2">
    <source>
        <dbReference type="ARBA" id="ARBA00023015"/>
    </source>
</evidence>
<dbReference type="SUPFAM" id="SSF88946">
    <property type="entry name" value="Sigma2 domain of RNA polymerase sigma factors"/>
    <property type="match status" value="1"/>
</dbReference>
<gene>
    <name evidence="9" type="ORF">EIO64_11960</name>
</gene>
<dbReference type="InterPro" id="IPR036388">
    <property type="entry name" value="WH-like_DNA-bd_sf"/>
</dbReference>
<evidence type="ECO:0000256" key="1">
    <source>
        <dbReference type="ARBA" id="ARBA00010641"/>
    </source>
</evidence>
<proteinExistence type="inferred from homology"/>
<evidence type="ECO:0000256" key="3">
    <source>
        <dbReference type="ARBA" id="ARBA00023082"/>
    </source>
</evidence>
<keyword evidence="4 6" id="KW-0238">DNA-binding</keyword>
<dbReference type="InterPro" id="IPR013324">
    <property type="entry name" value="RNA_pol_sigma_r3/r4-like"/>
</dbReference>
<dbReference type="GeneID" id="89523577"/>
<sequence length="164" mass="19332">MDFEILYRLYFRDVYRYVRGLSRDEHLAEEIAQETFARALGAVDRFDGRGDVRAWLFTIARNVWVDHCRRHRRETELPGEDLPGGGDFAGALEDREEVLALHRILHTLPEPYKEVFGLRVFGELPFRAIGQVFGKTEGWARVTYYRAKSRILRQWEAERDESEL</sequence>
<dbReference type="PROSITE" id="PS01063">
    <property type="entry name" value="SIGMA70_ECF"/>
    <property type="match status" value="1"/>
</dbReference>
<dbReference type="GO" id="GO:0016987">
    <property type="term" value="F:sigma factor activity"/>
    <property type="evidence" value="ECO:0007669"/>
    <property type="project" value="UniProtKB-KW"/>
</dbReference>
<dbReference type="Gene3D" id="1.10.10.10">
    <property type="entry name" value="Winged helix-like DNA-binding domain superfamily/Winged helix DNA-binding domain"/>
    <property type="match status" value="1"/>
</dbReference>
<evidence type="ECO:0000259" key="8">
    <source>
        <dbReference type="Pfam" id="PF08281"/>
    </source>
</evidence>
<evidence type="ECO:0000256" key="5">
    <source>
        <dbReference type="ARBA" id="ARBA00023163"/>
    </source>
</evidence>
<dbReference type="NCBIfam" id="TIGR02937">
    <property type="entry name" value="sigma70-ECF"/>
    <property type="match status" value="1"/>
</dbReference>
<keyword evidence="5 6" id="KW-0804">Transcription</keyword>
<dbReference type="InterPro" id="IPR007627">
    <property type="entry name" value="RNA_pol_sigma70_r2"/>
</dbReference>
<evidence type="ECO:0000259" key="7">
    <source>
        <dbReference type="Pfam" id="PF04542"/>
    </source>
</evidence>
<dbReference type="Proteomes" id="UP000298642">
    <property type="component" value="Chromosome"/>
</dbReference>
<keyword evidence="10" id="KW-1185">Reference proteome</keyword>
<dbReference type="InterPro" id="IPR039425">
    <property type="entry name" value="RNA_pol_sigma-70-like"/>
</dbReference>
<keyword evidence="3 6" id="KW-0731">Sigma factor</keyword>
<dbReference type="InterPro" id="IPR013249">
    <property type="entry name" value="RNA_pol_sigma70_r4_t2"/>
</dbReference>
<feature type="domain" description="RNA polymerase sigma-70 region 2" evidence="7">
    <location>
        <begin position="6"/>
        <end position="73"/>
    </location>
</feature>
<reference evidence="10" key="1">
    <citation type="submission" date="2018-12" db="EMBL/GenBank/DDBJ databases">
        <title>Dusodibacter welbiota gen. nov., sp. nov., isolated from human faeces and emended description of the Oscillibacter genus.</title>
        <authorList>
            <person name="Le Roy T."/>
            <person name="Van der Smissen P."/>
            <person name="Delzenne N."/>
            <person name="Muccioli G."/>
            <person name="Collet J.F."/>
            <person name="Cani P.D."/>
        </authorList>
    </citation>
    <scope>NUCLEOTIDE SEQUENCE [LARGE SCALE GENOMIC DNA]</scope>
    <source>
        <strain evidence="10">J115</strain>
    </source>
</reference>
<dbReference type="RefSeq" id="WP_119310472.1">
    <property type="nucleotide sequence ID" value="NZ_CP034413.3"/>
</dbReference>
<dbReference type="InterPro" id="IPR014284">
    <property type="entry name" value="RNA_pol_sigma-70_dom"/>
</dbReference>
<evidence type="ECO:0000313" key="9">
    <source>
        <dbReference type="EMBL" id="QCI59845.1"/>
    </source>
</evidence>
<organism evidence="9 10">
    <name type="scientific">Dysosmobacter welbionis</name>
    <dbReference type="NCBI Taxonomy" id="2093857"/>
    <lineage>
        <taxon>Bacteria</taxon>
        <taxon>Bacillati</taxon>
        <taxon>Bacillota</taxon>
        <taxon>Clostridia</taxon>
        <taxon>Eubacteriales</taxon>
        <taxon>Oscillospiraceae</taxon>
        <taxon>Dysosmobacter</taxon>
    </lineage>
</organism>
<dbReference type="PANTHER" id="PTHR43133:SF8">
    <property type="entry name" value="RNA POLYMERASE SIGMA FACTOR HI_1459-RELATED"/>
    <property type="match status" value="1"/>
</dbReference>
<dbReference type="EMBL" id="CP034413">
    <property type="protein sequence ID" value="QCI59845.1"/>
    <property type="molecule type" value="Genomic_DNA"/>
</dbReference>
<name>A0A4D7AQC6_9FIRM</name>
<dbReference type="GO" id="GO:0003677">
    <property type="term" value="F:DNA binding"/>
    <property type="evidence" value="ECO:0007669"/>
    <property type="project" value="UniProtKB-KW"/>
</dbReference>
<accession>A0A4D7AQC6</accession>
<evidence type="ECO:0000256" key="4">
    <source>
        <dbReference type="ARBA" id="ARBA00023125"/>
    </source>
</evidence>
<dbReference type="KEGG" id="obj:EIO64_11960"/>
<dbReference type="Gene3D" id="1.10.1740.10">
    <property type="match status" value="1"/>
</dbReference>
<feature type="domain" description="RNA polymerase sigma factor 70 region 4 type 2" evidence="8">
    <location>
        <begin position="100"/>
        <end position="150"/>
    </location>
</feature>